<dbReference type="Pfam" id="PF12706">
    <property type="entry name" value="Lactamase_B_2"/>
    <property type="match status" value="1"/>
</dbReference>
<reference evidence="3" key="1">
    <citation type="journal article" date="2017" name="Nat. Ecol. Evol.">
        <title>Genome expansion and lineage-specific genetic innovations in the forest pathogenic fungi Armillaria.</title>
        <authorList>
            <person name="Sipos G."/>
            <person name="Prasanna A.N."/>
            <person name="Walter M.C."/>
            <person name="O'Connor E."/>
            <person name="Balint B."/>
            <person name="Krizsan K."/>
            <person name="Kiss B."/>
            <person name="Hess J."/>
            <person name="Varga T."/>
            <person name="Slot J."/>
            <person name="Riley R."/>
            <person name="Boka B."/>
            <person name="Rigling D."/>
            <person name="Barry K."/>
            <person name="Lee J."/>
            <person name="Mihaltcheva S."/>
            <person name="LaButti K."/>
            <person name="Lipzen A."/>
            <person name="Waldron R."/>
            <person name="Moloney N.M."/>
            <person name="Sperisen C."/>
            <person name="Kredics L."/>
            <person name="Vagvoelgyi C."/>
            <person name="Patrignani A."/>
            <person name="Fitzpatrick D."/>
            <person name="Nagy I."/>
            <person name="Doyle S."/>
            <person name="Anderson J.B."/>
            <person name="Grigoriev I.V."/>
            <person name="Gueldener U."/>
            <person name="Muensterkoetter M."/>
            <person name="Nagy L.G."/>
        </authorList>
    </citation>
    <scope>NUCLEOTIDE SEQUENCE [LARGE SCALE GENOMIC DNA]</scope>
    <source>
        <strain evidence="3">Ar21-2</strain>
    </source>
</reference>
<dbReference type="InParanoid" id="A0A2H3D228"/>
<dbReference type="SUPFAM" id="SSF56281">
    <property type="entry name" value="Metallo-hydrolase/oxidoreductase"/>
    <property type="match status" value="1"/>
</dbReference>
<dbReference type="InterPro" id="IPR001279">
    <property type="entry name" value="Metallo-B-lactamas"/>
</dbReference>
<evidence type="ECO:0000259" key="1">
    <source>
        <dbReference type="Pfam" id="PF12706"/>
    </source>
</evidence>
<dbReference type="Proteomes" id="UP000217790">
    <property type="component" value="Unassembled WGS sequence"/>
</dbReference>
<evidence type="ECO:0000313" key="2">
    <source>
        <dbReference type="EMBL" id="PBK88130.1"/>
    </source>
</evidence>
<organism evidence="2 3">
    <name type="scientific">Armillaria gallica</name>
    <name type="common">Bulbous honey fungus</name>
    <name type="synonym">Armillaria bulbosa</name>
    <dbReference type="NCBI Taxonomy" id="47427"/>
    <lineage>
        <taxon>Eukaryota</taxon>
        <taxon>Fungi</taxon>
        <taxon>Dikarya</taxon>
        <taxon>Basidiomycota</taxon>
        <taxon>Agaricomycotina</taxon>
        <taxon>Agaricomycetes</taxon>
        <taxon>Agaricomycetidae</taxon>
        <taxon>Agaricales</taxon>
        <taxon>Marasmiineae</taxon>
        <taxon>Physalacriaceae</taxon>
        <taxon>Armillaria</taxon>
    </lineage>
</organism>
<proteinExistence type="predicted"/>
<dbReference type="EMBL" id="KZ293674">
    <property type="protein sequence ID" value="PBK88130.1"/>
    <property type="molecule type" value="Genomic_DNA"/>
</dbReference>
<dbReference type="GO" id="GO:0070292">
    <property type="term" value="P:N-acylphosphatidylethanolamine metabolic process"/>
    <property type="evidence" value="ECO:0007669"/>
    <property type="project" value="TreeGrafter"/>
</dbReference>
<dbReference type="PANTHER" id="PTHR15032:SF4">
    <property type="entry name" value="N-ACYL-PHOSPHATIDYLETHANOLAMINE-HYDROLYZING PHOSPHOLIPASE D"/>
    <property type="match status" value="1"/>
</dbReference>
<feature type="domain" description="Metallo-beta-lactamase" evidence="1">
    <location>
        <begin position="25"/>
        <end position="184"/>
    </location>
</feature>
<dbReference type="GO" id="GO:0070290">
    <property type="term" value="F:N-acylphosphatidylethanolamine-specific phospholipase D activity"/>
    <property type="evidence" value="ECO:0007669"/>
    <property type="project" value="TreeGrafter"/>
</dbReference>
<dbReference type="STRING" id="47427.A0A2H3D228"/>
<dbReference type="OrthoDB" id="332863at2759"/>
<name>A0A2H3D228_ARMGA</name>
<gene>
    <name evidence="2" type="ORF">ARMGADRAFT_1084772</name>
</gene>
<accession>A0A2H3D228</accession>
<dbReference type="InterPro" id="IPR036866">
    <property type="entry name" value="RibonucZ/Hydroxyglut_hydro"/>
</dbReference>
<dbReference type="GO" id="GO:0005737">
    <property type="term" value="C:cytoplasm"/>
    <property type="evidence" value="ECO:0007669"/>
    <property type="project" value="TreeGrafter"/>
</dbReference>
<dbReference type="Gene3D" id="3.60.15.10">
    <property type="entry name" value="Ribonuclease Z/Hydroxyacylglutathione hydrolase-like"/>
    <property type="match status" value="1"/>
</dbReference>
<protein>
    <recommendedName>
        <fullName evidence="1">Metallo-beta-lactamase domain-containing protein</fullName>
    </recommendedName>
</protein>
<dbReference type="PANTHER" id="PTHR15032">
    <property type="entry name" value="N-ACYL-PHOSPHATIDYLETHANOLAMINE-HYDROLYZING PHOSPHOLIPASE D"/>
    <property type="match status" value="1"/>
</dbReference>
<sequence length="212" mass="23900">MLSTADIRVADEDKKVEAGRPDISQAITKYTEPPCKIEGISELNAVIISHNHSDHLDYDTLTTLFKMTYPPHVSGPLGSDKHDESIGKPKGHACTFEWWDARHVEIPGTSFELSCAPAQHFTGRWMLDQRKFSRSAGPARLRSGLVRPVFAEIRQWLSGCGLAMIPIRIYQPRWFMSVIHCARHDAYLQGYQSEEGGRDTLIELDPNEGRLV</sequence>
<keyword evidence="3" id="KW-1185">Reference proteome</keyword>
<evidence type="ECO:0000313" key="3">
    <source>
        <dbReference type="Proteomes" id="UP000217790"/>
    </source>
</evidence>
<dbReference type="AlphaFoldDB" id="A0A2H3D228"/>
<dbReference type="GO" id="GO:0070291">
    <property type="term" value="P:N-acylethanolamine metabolic process"/>
    <property type="evidence" value="ECO:0007669"/>
    <property type="project" value="TreeGrafter"/>
</dbReference>